<evidence type="ECO:0000313" key="4">
    <source>
        <dbReference type="EMBL" id="WLM95903.1"/>
    </source>
</evidence>
<reference evidence="2" key="3">
    <citation type="submission" date="2020-01" db="EMBL/GenBank/DDBJ databases">
        <authorList>
            <consortium name="NCBI Pathogen Detection Project"/>
        </authorList>
    </citation>
    <scope>NUCLEOTIDE SEQUENCE</scope>
    <source>
        <strain evidence="2">C0382</strain>
    </source>
</reference>
<evidence type="ECO:0000313" key="2">
    <source>
        <dbReference type="EMBL" id="HAH7771010.1"/>
    </source>
</evidence>
<protein>
    <submittedName>
        <fullName evidence="2">DUF2877 domain-containing protein</fullName>
    </submittedName>
</protein>
<dbReference type="AlphaFoldDB" id="A0A066SYW9"/>
<dbReference type="EMBL" id="DABCJL010000014">
    <property type="protein sequence ID" value="HAH7771010.1"/>
    <property type="molecule type" value="Genomic_DNA"/>
</dbReference>
<dbReference type="EMBL" id="CP107128">
    <property type="protein sequence ID" value="WLM95903.1"/>
    <property type="molecule type" value="Genomic_DNA"/>
</dbReference>
<dbReference type="Proteomes" id="UP000288730">
    <property type="component" value="Unassembled WGS sequence"/>
</dbReference>
<reference evidence="4" key="4">
    <citation type="journal article" date="2023" name="Microorganisms">
        <title>Comparative Genomic Analysis of ST131 Subclade C2 of ESBL-Producing E. coli Isolates from Patients with Recurrent and Sporadic Urinary Tract Infections.</title>
        <authorList>
            <person name="Jaen-Luchoro D."/>
            <person name="Kahnamouei A."/>
            <person name="Yazdanshenas S."/>
            <person name="Lindblom A."/>
            <person name="Samuelsson E."/>
            <person name="Ahren C."/>
            <person name="Karami N."/>
        </authorList>
    </citation>
    <scope>NUCLEOTIDE SEQUENCE</scope>
    <source>
        <strain evidence="4">S7</strain>
    </source>
</reference>
<organism evidence="2">
    <name type="scientific">Escherichia coli</name>
    <dbReference type="NCBI Taxonomy" id="562"/>
    <lineage>
        <taxon>Bacteria</taxon>
        <taxon>Pseudomonadati</taxon>
        <taxon>Pseudomonadota</taxon>
        <taxon>Gammaproteobacteria</taxon>
        <taxon>Enterobacterales</taxon>
        <taxon>Enterobacteriaceae</taxon>
        <taxon>Escherichia</taxon>
    </lineage>
</organism>
<evidence type="ECO:0000313" key="5">
    <source>
        <dbReference type="Proteomes" id="UP000288730"/>
    </source>
</evidence>
<dbReference type="InterPro" id="IPR021530">
    <property type="entry name" value="AllH-like"/>
</dbReference>
<dbReference type="EMBL" id="ABONVU020000021">
    <property type="protein sequence ID" value="EMJ5256172.1"/>
    <property type="molecule type" value="Genomic_DNA"/>
</dbReference>
<dbReference type="Proteomes" id="UP001285616">
    <property type="component" value="Unassembled WGS sequence"/>
</dbReference>
<reference evidence="2" key="1">
    <citation type="journal article" date="2018" name="Genome Biol.">
        <title>SKESA: strategic k-mer extension for scrupulous assemblies.</title>
        <authorList>
            <person name="Souvorov A."/>
            <person name="Agarwala R."/>
            <person name="Lipman D.J."/>
        </authorList>
    </citation>
    <scope>NUCLEOTIDE SEQUENCE [LARGE SCALE GENOMIC DNA]</scope>
    <source>
        <strain evidence="2">C0382</strain>
    </source>
</reference>
<dbReference type="Proteomes" id="UP000843571">
    <property type="component" value="Unassembled WGS sequence"/>
</dbReference>
<proteinExistence type="predicted"/>
<sequence length="286" mass="31924">MVQVTLCASSLGYLFPQDETQDLRLHSAFKHAVNLYSDAGTFITLLCAQTYLNLPDAARVWLPECWDWRREIAHSDPIQLTPGLLRTPRFCVALDNATLWQSPFVGGMLTLEAFPLVFQHYPTMASQRLLFCLEHNVQSTLHLPDSLTHQGLAIMEHPDALERQVPQLIGFGKGLTPDGDDYLLGYLAALWLWQLPAPLADHQYRLQQAIDQHAHNTTDISRHYLERALQGHFSEPICQLLAQLVGSASAMTIASCAEQVMQFGATSGVDCLAGMLHGFRTLNTMN</sequence>
<dbReference type="Pfam" id="PF11392">
    <property type="entry name" value="AllH"/>
    <property type="match status" value="1"/>
</dbReference>
<evidence type="ECO:0000313" key="1">
    <source>
        <dbReference type="EMBL" id="EMJ5256172.1"/>
    </source>
</evidence>
<reference evidence="3 5" key="2">
    <citation type="submission" date="2019-01" db="EMBL/GenBank/DDBJ databases">
        <title>Genomic analysis of febrile catheter-associated UTI E. coli isolates.</title>
        <authorList>
            <person name="Potter R."/>
            <person name="Zou Z."/>
            <person name="Henderson J."/>
            <person name="Dantas G."/>
        </authorList>
    </citation>
    <scope>NUCLEOTIDE SEQUENCE [LARGE SCALE GENOMIC DNA]</scope>
    <source>
        <strain evidence="3 5">29_CAASB</strain>
    </source>
</reference>
<dbReference type="EMBL" id="SCJN01000125">
    <property type="protein sequence ID" value="RXD15533.1"/>
    <property type="molecule type" value="Genomic_DNA"/>
</dbReference>
<evidence type="ECO:0000313" key="3">
    <source>
        <dbReference type="EMBL" id="RXD15533.1"/>
    </source>
</evidence>
<dbReference type="RefSeq" id="WP_001296601.1">
    <property type="nucleotide sequence ID" value="NZ_AP018784.2"/>
</dbReference>
<reference evidence="1" key="5">
    <citation type="submission" date="2024-02" db="EMBL/GenBank/DDBJ databases">
        <authorList>
            <consortium name="Clinical and Environmental Microbiology Branch: Whole genome sequencing antimicrobial resistance pathogens in the healthcare setting"/>
        </authorList>
    </citation>
    <scope>NUCLEOTIDE SEQUENCE</scope>
    <source>
        <strain evidence="1">1924188</strain>
    </source>
</reference>
<dbReference type="Proteomes" id="UP001180189">
    <property type="component" value="Chromosome"/>
</dbReference>
<gene>
    <name evidence="3" type="ORF">EPS76_15730</name>
    <name evidence="2" type="ORF">HIE29_004523</name>
    <name evidence="4" type="ORF">OGM49_25475</name>
    <name evidence="1" type="ORF">R8O40_004490</name>
</gene>
<name>A0A066SYW9_ECOLX</name>
<accession>A0A066SYW9</accession>